<dbReference type="InterPro" id="IPR043504">
    <property type="entry name" value="Peptidase_S1_PA_chymotrypsin"/>
</dbReference>
<organism evidence="3 4">
    <name type="scientific">Streptomyces clavuligerus</name>
    <dbReference type="NCBI Taxonomy" id="1901"/>
    <lineage>
        <taxon>Bacteria</taxon>
        <taxon>Bacillati</taxon>
        <taxon>Actinomycetota</taxon>
        <taxon>Actinomycetes</taxon>
        <taxon>Kitasatosporales</taxon>
        <taxon>Streptomycetaceae</taxon>
        <taxon>Streptomyces</taxon>
    </lineage>
</organism>
<dbReference type="EMBL" id="CM000913">
    <property type="protein sequence ID" value="EFG08288.1"/>
    <property type="molecule type" value="Genomic_DNA"/>
</dbReference>
<dbReference type="Proteomes" id="UP000002357">
    <property type="component" value="Chromosome"/>
</dbReference>
<dbReference type="InterPro" id="IPR050966">
    <property type="entry name" value="Glutamyl_endopeptidase"/>
</dbReference>
<evidence type="ECO:0000256" key="1">
    <source>
        <dbReference type="ARBA" id="ARBA00022729"/>
    </source>
</evidence>
<accession>E2PYV7</accession>
<dbReference type="AlphaFoldDB" id="E2PYV7"/>
<feature type="region of interest" description="Disordered" evidence="2">
    <location>
        <begin position="117"/>
        <end position="158"/>
    </location>
</feature>
<name>E2PYV7_STRCL</name>
<dbReference type="PANTHER" id="PTHR15462">
    <property type="entry name" value="SERINE PROTEASE"/>
    <property type="match status" value="1"/>
</dbReference>
<feature type="region of interest" description="Disordered" evidence="2">
    <location>
        <begin position="1"/>
        <end position="34"/>
    </location>
</feature>
<keyword evidence="4" id="KW-1185">Reference proteome</keyword>
<proteinExistence type="predicted"/>
<evidence type="ECO:0000313" key="3">
    <source>
        <dbReference type="EMBL" id="EFG08288.1"/>
    </source>
</evidence>
<reference evidence="3 4" key="1">
    <citation type="journal article" date="2010" name="Genome Biol. Evol.">
        <title>The sequence of a 1.8-mb bacterial linear plasmid reveals a rich evolutionary reservoir of secondary metabolic pathways.</title>
        <authorList>
            <person name="Medema M.H."/>
            <person name="Trefzer A."/>
            <person name="Kovalchuk A."/>
            <person name="van den Berg M."/>
            <person name="Mueller U."/>
            <person name="Heijne W."/>
            <person name="Wu L."/>
            <person name="Alam M.T."/>
            <person name="Ronning C.M."/>
            <person name="Nierman W.C."/>
            <person name="Bovenberg R.A.L."/>
            <person name="Breitling R."/>
            <person name="Takano E."/>
        </authorList>
    </citation>
    <scope>NUCLEOTIDE SEQUENCE [LARGE SCALE GENOMIC DNA]</scope>
    <source>
        <strain evidence="4">ATCC 27064 / DSM 738 / JCM 4710 / NBRC 13307 / NCIMB 12785 / NRRL 3585 / VKM Ac-602</strain>
    </source>
</reference>
<dbReference type="Gene3D" id="2.40.10.10">
    <property type="entry name" value="Trypsin-like serine proteases"/>
    <property type="match status" value="2"/>
</dbReference>
<dbReference type="STRING" id="1901.BB341_12515"/>
<evidence type="ECO:0000256" key="2">
    <source>
        <dbReference type="SAM" id="MobiDB-lite"/>
    </source>
</evidence>
<protein>
    <recommendedName>
        <fullName evidence="5">Secreted protein</fullName>
    </recommendedName>
</protein>
<evidence type="ECO:0000313" key="4">
    <source>
        <dbReference type="Proteomes" id="UP000002357"/>
    </source>
</evidence>
<dbReference type="InterPro" id="IPR009003">
    <property type="entry name" value="Peptidase_S1_PA"/>
</dbReference>
<gene>
    <name evidence="3" type="ORF">SCLAV_3217</name>
</gene>
<dbReference type="eggNOG" id="COG3591">
    <property type="taxonomic scope" value="Bacteria"/>
</dbReference>
<feature type="compositionally biased region" description="Low complexity" evidence="2">
    <location>
        <begin position="119"/>
        <end position="143"/>
    </location>
</feature>
<dbReference type="SUPFAM" id="SSF50494">
    <property type="entry name" value="Trypsin-like serine proteases"/>
    <property type="match status" value="1"/>
</dbReference>
<sequence>MDDQASEAASLPGTARSCLKRPRHLPEFPRPTAGKVFSVRPSRRILVSSMAVAALLATSSGLASAIPADAGRPADGAATLSARATLADGARVDSRSEIDRLEKYWTPERMAKAVPADVPGPRAALPAAPPRGAGPTGRPGTTPAAPPLKAGERAAPRVNESSAVGKVYFRNPVNGGDYMCSAAAINSPSKQMVTTAGHCVNTGGVNGVAGHWMQNWVYIPRYRSGARPFGTYAAKEYRSFNGWINSGDLTRDVAMVTTWPLNGARVVDATGGHGLSWNFSRTQHMTVLGYPGNKDNGELQWACQGTTQQDGAGPKIAMHCDFGGGSSGGPWLRELNDANGLGSQNGVMSTISSGGWNQSPYFDDPVKAMFDAQGSIT</sequence>
<keyword evidence="1" id="KW-0732">Signal</keyword>
<evidence type="ECO:0008006" key="5">
    <source>
        <dbReference type="Google" id="ProtNLM"/>
    </source>
</evidence>